<keyword evidence="2" id="KW-1185">Reference proteome</keyword>
<organism evidence="1 2">
    <name type="scientific">Brucella neotomae 5K33</name>
    <dbReference type="NCBI Taxonomy" id="520456"/>
    <lineage>
        <taxon>Bacteria</taxon>
        <taxon>Pseudomonadati</taxon>
        <taxon>Pseudomonadota</taxon>
        <taxon>Alphaproteobacteria</taxon>
        <taxon>Hyphomicrobiales</taxon>
        <taxon>Brucellaceae</taxon>
        <taxon>Brucella/Ochrobactrum group</taxon>
        <taxon>Brucella</taxon>
    </lineage>
</organism>
<evidence type="ECO:0000313" key="1">
    <source>
        <dbReference type="EMBL" id="EEY02271.1"/>
    </source>
</evidence>
<evidence type="ECO:0000313" key="2">
    <source>
        <dbReference type="Proteomes" id="UP000005727"/>
    </source>
</evidence>
<sequence>MDSSAWPLEHFRAKNVNLRRSLLLRIHACNQEEMASFHYANAASVYCLDSKRFLRLTMVQMANFILYGDSKQRMDWQFERMND</sequence>
<reference evidence="1 2" key="1">
    <citation type="submission" date="2009-01" db="EMBL/GenBank/DDBJ databases">
        <title>The Genome Sequence of Brucella neotomae 5K33.</title>
        <authorList>
            <consortium name="The Broad Institute Genome Sequencing Platform"/>
            <person name="Ward D."/>
            <person name="Young S.K."/>
            <person name="Kodira C.D."/>
            <person name="Zeng Q."/>
            <person name="Koehrsen M."/>
            <person name="Alvarado L."/>
            <person name="Berlin A."/>
            <person name="Borenstein D."/>
            <person name="Chen Z."/>
            <person name="Engels R."/>
            <person name="Freedman E."/>
            <person name="Gellesch M."/>
            <person name="Goldberg J."/>
            <person name="Griggs A."/>
            <person name="Gujja S."/>
            <person name="Heiman D."/>
            <person name="Hepburn T."/>
            <person name="Howarth C."/>
            <person name="Jen D."/>
            <person name="Larson L."/>
            <person name="Lewis B."/>
            <person name="Mehta T."/>
            <person name="Park D."/>
            <person name="Pearson M."/>
            <person name="Roberts A."/>
            <person name="Saif S."/>
            <person name="Shea T."/>
            <person name="Shenoy N."/>
            <person name="Sisk P."/>
            <person name="Stolte C."/>
            <person name="Sykes S."/>
            <person name="Walk T."/>
            <person name="White J."/>
            <person name="Yandava C."/>
            <person name="Whatmore A.M."/>
            <person name="Perrett L.L."/>
            <person name="O'Callaghan D."/>
            <person name="Nusbaum C."/>
            <person name="Galagan J."/>
            <person name="Birren B."/>
        </authorList>
    </citation>
    <scope>NUCLEOTIDE SEQUENCE [LARGE SCALE GENOMIC DNA]</scope>
    <source>
        <strain evidence="1 2">5K33</strain>
    </source>
</reference>
<dbReference type="EMBL" id="EQ999575">
    <property type="protein sequence ID" value="EEY02271.1"/>
    <property type="molecule type" value="Genomic_DNA"/>
</dbReference>
<name>A0A7U8PVP5_BRUNE</name>
<proteinExistence type="predicted"/>
<gene>
    <name evidence="1" type="ORF">BANG_02003</name>
</gene>
<dbReference type="AlphaFoldDB" id="A0A7U8PVP5"/>
<accession>A0A7U8PVP5</accession>
<protein>
    <submittedName>
        <fullName evidence="1">Uncharacterized protein</fullName>
    </submittedName>
</protein>
<dbReference type="Proteomes" id="UP000005727">
    <property type="component" value="Unassembled WGS sequence"/>
</dbReference>